<dbReference type="InterPro" id="IPR050132">
    <property type="entry name" value="Gln/Glu-tRNA_Ligase"/>
</dbReference>
<dbReference type="EC" id="6.1.1.18" evidence="2"/>
<dbReference type="CDD" id="cd00807">
    <property type="entry name" value="GlnRS_core"/>
    <property type="match status" value="1"/>
</dbReference>
<feature type="transmembrane region" description="Helical" evidence="12">
    <location>
        <begin position="118"/>
        <end position="137"/>
    </location>
</feature>
<feature type="compositionally biased region" description="Basic and acidic residues" evidence="11">
    <location>
        <begin position="1"/>
        <end position="10"/>
    </location>
</feature>
<dbReference type="Pfam" id="PF03950">
    <property type="entry name" value="tRNA-synt_1c_C"/>
    <property type="match status" value="1"/>
</dbReference>
<dbReference type="FunFam" id="1.10.1160.10:FF:000001">
    <property type="entry name" value="Glutamine--tRNA ligase"/>
    <property type="match status" value="1"/>
</dbReference>
<dbReference type="InterPro" id="IPR008925">
    <property type="entry name" value="aa_tRNA-synth_I_cd-bd_sf"/>
</dbReference>
<dbReference type="CDD" id="cd00808">
    <property type="entry name" value="GluRS_core"/>
    <property type="match status" value="1"/>
</dbReference>
<dbReference type="Proteomes" id="UP001152797">
    <property type="component" value="Unassembled WGS sequence"/>
</dbReference>
<dbReference type="InterPro" id="IPR022861">
    <property type="entry name" value="Gln_tRNA_ligase_bac"/>
</dbReference>
<dbReference type="EMBL" id="CAMXCT020000001">
    <property type="protein sequence ID" value="CAL1125582.1"/>
    <property type="molecule type" value="Genomic_DNA"/>
</dbReference>
<dbReference type="Pfam" id="PF20974">
    <property type="entry name" value="tRNA-synt_1c_C2"/>
    <property type="match status" value="1"/>
</dbReference>
<keyword evidence="3" id="KW-0963">Cytoplasm</keyword>
<dbReference type="Gene3D" id="3.40.50.620">
    <property type="entry name" value="HUPs"/>
    <property type="match status" value="2"/>
</dbReference>
<dbReference type="InterPro" id="IPR020058">
    <property type="entry name" value="Glu/Gln-tRNA-synth_Ib_cat-dom"/>
</dbReference>
<dbReference type="Gene3D" id="3.90.800.10">
    <property type="entry name" value="Glutamyl-tRNA Synthetase, Domain 3"/>
    <property type="match status" value="1"/>
</dbReference>
<dbReference type="InterPro" id="IPR020059">
    <property type="entry name" value="Glu/Gln-tRNA-synth_Ib_codon-bd"/>
</dbReference>
<dbReference type="GO" id="GO:0005524">
    <property type="term" value="F:ATP binding"/>
    <property type="evidence" value="ECO:0007669"/>
    <property type="project" value="UniProtKB-KW"/>
</dbReference>
<dbReference type="GO" id="GO:0004819">
    <property type="term" value="F:glutamine-tRNA ligase activity"/>
    <property type="evidence" value="ECO:0007669"/>
    <property type="project" value="UniProtKB-EC"/>
</dbReference>
<evidence type="ECO:0000313" key="18">
    <source>
        <dbReference type="EMBL" id="CAL1125582.1"/>
    </source>
</evidence>
<dbReference type="InterPro" id="IPR020056">
    <property type="entry name" value="Rbsml_bL25/Gln-tRNA_synth_N"/>
</dbReference>
<dbReference type="GO" id="GO:0006424">
    <property type="term" value="P:glutamyl-tRNA aminoacylation"/>
    <property type="evidence" value="ECO:0007669"/>
    <property type="project" value="InterPro"/>
</dbReference>
<accession>A0A9P1BFA0</accession>
<dbReference type="GO" id="GO:0005829">
    <property type="term" value="C:cytosol"/>
    <property type="evidence" value="ECO:0007669"/>
    <property type="project" value="TreeGrafter"/>
</dbReference>
<feature type="domain" description="tRNA synthetases class I (E and Q) anti-codon binding" evidence="16">
    <location>
        <begin position="1361"/>
        <end position="1437"/>
    </location>
</feature>
<feature type="transmembrane region" description="Helical" evidence="12">
    <location>
        <begin position="68"/>
        <end position="92"/>
    </location>
</feature>
<dbReference type="InterPro" id="IPR020751">
    <property type="entry name" value="aa-tRNA-synth_I_codon-bd_sub2"/>
</dbReference>
<evidence type="ECO:0000259" key="14">
    <source>
        <dbReference type="Pfam" id="PF03950"/>
    </source>
</evidence>
<evidence type="ECO:0000256" key="8">
    <source>
        <dbReference type="ARBA" id="ARBA00023146"/>
    </source>
</evidence>
<dbReference type="PANTHER" id="PTHR43097">
    <property type="entry name" value="GLUTAMINE-TRNA LIGASE"/>
    <property type="match status" value="1"/>
</dbReference>
<dbReference type="GO" id="GO:0000049">
    <property type="term" value="F:tRNA binding"/>
    <property type="evidence" value="ECO:0007669"/>
    <property type="project" value="InterPro"/>
</dbReference>
<dbReference type="InterPro" id="IPR045462">
    <property type="entry name" value="aa-tRNA-synth_I_cd-bd"/>
</dbReference>
<keyword evidence="7" id="KW-0648">Protein biosynthesis</keyword>
<feature type="region of interest" description="Disordered" evidence="11">
    <location>
        <begin position="1"/>
        <end position="53"/>
    </location>
</feature>
<feature type="compositionally biased region" description="Basic and acidic residues" evidence="11">
    <location>
        <begin position="360"/>
        <end position="371"/>
    </location>
</feature>
<dbReference type="InterPro" id="IPR004527">
    <property type="entry name" value="Glu-tRNA-ligase_bac/mito"/>
</dbReference>
<reference evidence="17" key="1">
    <citation type="submission" date="2022-10" db="EMBL/GenBank/DDBJ databases">
        <authorList>
            <person name="Chen Y."/>
            <person name="Dougan E. K."/>
            <person name="Chan C."/>
            <person name="Rhodes N."/>
            <person name="Thang M."/>
        </authorList>
    </citation>
    <scope>NUCLEOTIDE SEQUENCE</scope>
</reference>
<keyword evidence="12" id="KW-0812">Transmembrane</keyword>
<keyword evidence="20" id="KW-1185">Reference proteome</keyword>
<evidence type="ECO:0000313" key="20">
    <source>
        <dbReference type="Proteomes" id="UP001152797"/>
    </source>
</evidence>
<feature type="compositionally biased region" description="Acidic residues" evidence="11">
    <location>
        <begin position="348"/>
        <end position="359"/>
    </location>
</feature>
<dbReference type="EMBL" id="CAMXCT010000001">
    <property type="protein sequence ID" value="CAI3972207.1"/>
    <property type="molecule type" value="Genomic_DNA"/>
</dbReference>
<evidence type="ECO:0000256" key="2">
    <source>
        <dbReference type="ARBA" id="ARBA00012836"/>
    </source>
</evidence>
<evidence type="ECO:0000259" key="13">
    <source>
        <dbReference type="Pfam" id="PF00749"/>
    </source>
</evidence>
<dbReference type="OrthoDB" id="10250478at2759"/>
<keyword evidence="6" id="KW-0067">ATP-binding</keyword>
<organism evidence="17">
    <name type="scientific">Cladocopium goreaui</name>
    <dbReference type="NCBI Taxonomy" id="2562237"/>
    <lineage>
        <taxon>Eukaryota</taxon>
        <taxon>Sar</taxon>
        <taxon>Alveolata</taxon>
        <taxon>Dinophyceae</taxon>
        <taxon>Suessiales</taxon>
        <taxon>Symbiodiniaceae</taxon>
        <taxon>Cladocopium</taxon>
    </lineage>
</organism>
<evidence type="ECO:0000313" key="19">
    <source>
        <dbReference type="EMBL" id="CAL4759519.1"/>
    </source>
</evidence>
<feature type="domain" description="Aminoacyl-tRNA synthetase class I anticodon-binding" evidence="15">
    <location>
        <begin position="767"/>
        <end position="904"/>
    </location>
</feature>
<dbReference type="EMBL" id="CAMXCT030000001">
    <property type="protein sequence ID" value="CAL4759519.1"/>
    <property type="molecule type" value="Genomic_DNA"/>
</dbReference>
<evidence type="ECO:0000256" key="12">
    <source>
        <dbReference type="SAM" id="Phobius"/>
    </source>
</evidence>
<comment type="caution">
    <text evidence="17">The sequence shown here is derived from an EMBL/GenBank/DDBJ whole genome shotgun (WGS) entry which is preliminary data.</text>
</comment>
<dbReference type="NCBIfam" id="NF011291">
    <property type="entry name" value="PRK14703.1"/>
    <property type="match status" value="1"/>
</dbReference>
<dbReference type="NCBIfam" id="TIGR00440">
    <property type="entry name" value="glnS"/>
    <property type="match status" value="1"/>
</dbReference>
<dbReference type="HAMAP" id="MF_00022">
    <property type="entry name" value="Glu_tRNA_synth_type1"/>
    <property type="match status" value="1"/>
</dbReference>
<evidence type="ECO:0000259" key="16">
    <source>
        <dbReference type="Pfam" id="PF20974"/>
    </source>
</evidence>
<dbReference type="SUPFAM" id="SSF50715">
    <property type="entry name" value="Ribosomal protein L25-like"/>
    <property type="match status" value="1"/>
</dbReference>
<name>A0A9P1BFA0_9DINO</name>
<evidence type="ECO:0000259" key="15">
    <source>
        <dbReference type="Pfam" id="PF19269"/>
    </source>
</evidence>
<dbReference type="PROSITE" id="PS00178">
    <property type="entry name" value="AA_TRNA_LIGASE_I"/>
    <property type="match status" value="2"/>
</dbReference>
<dbReference type="Pfam" id="PF00749">
    <property type="entry name" value="tRNA-synt_1c"/>
    <property type="match status" value="3"/>
</dbReference>
<dbReference type="GO" id="GO:0008270">
    <property type="term" value="F:zinc ion binding"/>
    <property type="evidence" value="ECO:0007669"/>
    <property type="project" value="InterPro"/>
</dbReference>
<keyword evidence="12" id="KW-1133">Transmembrane helix</keyword>
<feature type="domain" description="Glutamyl/glutaminyl-tRNA synthetase class Ib catalytic" evidence="13">
    <location>
        <begin position="691"/>
        <end position="750"/>
    </location>
</feature>
<evidence type="ECO:0000256" key="1">
    <source>
        <dbReference type="ARBA" id="ARBA00012835"/>
    </source>
</evidence>
<evidence type="ECO:0000256" key="5">
    <source>
        <dbReference type="ARBA" id="ARBA00022741"/>
    </source>
</evidence>
<keyword evidence="4 19" id="KW-0436">Ligase</keyword>
<feature type="domain" description="Glutamyl/glutaminyl-tRNA synthetase class Ib catalytic" evidence="13">
    <location>
        <begin position="931"/>
        <end position="1240"/>
    </location>
</feature>
<proteinExistence type="inferred from homology"/>
<dbReference type="InterPro" id="IPR000924">
    <property type="entry name" value="Glu/Gln-tRNA-synth"/>
</dbReference>
<evidence type="ECO:0000256" key="11">
    <source>
        <dbReference type="SAM" id="MobiDB-lite"/>
    </source>
</evidence>
<dbReference type="InterPro" id="IPR020061">
    <property type="entry name" value="Glu_tRNA_lig_a-bdl"/>
</dbReference>
<evidence type="ECO:0000256" key="4">
    <source>
        <dbReference type="ARBA" id="ARBA00022598"/>
    </source>
</evidence>
<dbReference type="NCBIfam" id="TIGR00464">
    <property type="entry name" value="gltX_bact"/>
    <property type="match status" value="1"/>
</dbReference>
<dbReference type="HAMAP" id="MF_00126">
    <property type="entry name" value="Gln_tRNA_synth"/>
    <property type="match status" value="1"/>
</dbReference>
<dbReference type="InterPro" id="IPR001412">
    <property type="entry name" value="aa-tRNA-synth_I_CS"/>
</dbReference>
<evidence type="ECO:0000313" key="17">
    <source>
        <dbReference type="EMBL" id="CAI3972207.1"/>
    </source>
</evidence>
<dbReference type="GO" id="GO:0004818">
    <property type="term" value="F:glutamate-tRNA ligase activity"/>
    <property type="evidence" value="ECO:0007669"/>
    <property type="project" value="UniProtKB-EC"/>
</dbReference>
<dbReference type="InterPro" id="IPR049437">
    <property type="entry name" value="tRNA-synt_1c_C2"/>
</dbReference>
<protein>
    <recommendedName>
        <fullName evidence="9">Glutamyl-tRNA synthetase</fullName>
        <ecNumber evidence="1">6.1.1.17</ecNumber>
        <ecNumber evidence="2">6.1.1.18</ecNumber>
    </recommendedName>
</protein>
<dbReference type="InterPro" id="IPR033910">
    <property type="entry name" value="GluRS_core"/>
</dbReference>
<dbReference type="PRINTS" id="PR00987">
    <property type="entry name" value="TRNASYNTHGLU"/>
</dbReference>
<dbReference type="Pfam" id="PF19269">
    <property type="entry name" value="Anticodon_2"/>
    <property type="match status" value="1"/>
</dbReference>
<dbReference type="FunFam" id="2.40.240.10:FF:000001">
    <property type="entry name" value="Glutamine--tRNA ligase"/>
    <property type="match status" value="1"/>
</dbReference>
<evidence type="ECO:0000256" key="3">
    <source>
        <dbReference type="ARBA" id="ARBA00022490"/>
    </source>
</evidence>
<dbReference type="GO" id="GO:0006425">
    <property type="term" value="P:glutaminyl-tRNA aminoacylation"/>
    <property type="evidence" value="ECO:0007669"/>
    <property type="project" value="InterPro"/>
</dbReference>
<dbReference type="FunFam" id="3.40.50.620:FF:000037">
    <property type="entry name" value="Glutamine--tRNA ligase cytoplasmic"/>
    <property type="match status" value="1"/>
</dbReference>
<dbReference type="SUPFAM" id="SSF48163">
    <property type="entry name" value="An anticodon-binding domain of class I aminoacyl-tRNA synthetases"/>
    <property type="match status" value="1"/>
</dbReference>
<dbReference type="SUPFAM" id="SSF52374">
    <property type="entry name" value="Nucleotidylyl transferase"/>
    <property type="match status" value="2"/>
</dbReference>
<dbReference type="InterPro" id="IPR011035">
    <property type="entry name" value="Ribosomal_bL25/Gln-tRNA_synth"/>
</dbReference>
<dbReference type="InterPro" id="IPR014729">
    <property type="entry name" value="Rossmann-like_a/b/a_fold"/>
</dbReference>
<feature type="region of interest" description="Disordered" evidence="11">
    <location>
        <begin position="287"/>
        <end position="381"/>
    </location>
</feature>
<gene>
    <name evidence="17" type="ORF">C1SCF055_LOCUS797</name>
</gene>
<dbReference type="Gene3D" id="1.10.10.350">
    <property type="match status" value="1"/>
</dbReference>
<keyword evidence="5" id="KW-0547">Nucleotide-binding</keyword>
<feature type="domain" description="Glutamyl/glutaminyl-tRNA synthetase class Ib catalytic" evidence="13">
    <location>
        <begin position="401"/>
        <end position="662"/>
    </location>
</feature>
<feature type="transmembrane region" description="Helical" evidence="12">
    <location>
        <begin position="223"/>
        <end position="242"/>
    </location>
</feature>
<evidence type="ECO:0000256" key="7">
    <source>
        <dbReference type="ARBA" id="ARBA00022917"/>
    </source>
</evidence>
<evidence type="ECO:0000256" key="6">
    <source>
        <dbReference type="ARBA" id="ARBA00022840"/>
    </source>
</evidence>
<evidence type="ECO:0000256" key="10">
    <source>
        <dbReference type="ARBA" id="ARBA00048270"/>
    </source>
</evidence>
<feature type="domain" description="Glutamyl/glutaminyl-tRNA synthetase class Ib anti-codon binding" evidence="14">
    <location>
        <begin position="1243"/>
        <end position="1344"/>
    </location>
</feature>
<dbReference type="FunFam" id="3.90.800.10:FF:000001">
    <property type="entry name" value="Glutamine--tRNA ligase"/>
    <property type="match status" value="1"/>
</dbReference>
<reference evidence="18" key="2">
    <citation type="submission" date="2024-04" db="EMBL/GenBank/DDBJ databases">
        <authorList>
            <person name="Chen Y."/>
            <person name="Shah S."/>
            <person name="Dougan E. K."/>
            <person name="Thang M."/>
            <person name="Chan C."/>
        </authorList>
    </citation>
    <scope>NUCLEOTIDE SEQUENCE [LARGE SCALE GENOMIC DNA]</scope>
</reference>
<dbReference type="InterPro" id="IPR004514">
    <property type="entry name" value="Gln-tRNA-synth"/>
</dbReference>
<feature type="compositionally biased region" description="Low complexity" evidence="11">
    <location>
        <begin position="24"/>
        <end position="34"/>
    </location>
</feature>
<comment type="catalytic activity">
    <reaction evidence="10">
        <text>tRNA(Gln) + L-glutamine + ATP = L-glutaminyl-tRNA(Gln) + AMP + diphosphate</text>
        <dbReference type="Rhea" id="RHEA:20121"/>
        <dbReference type="Rhea" id="RHEA-COMP:9662"/>
        <dbReference type="Rhea" id="RHEA-COMP:9681"/>
        <dbReference type="ChEBI" id="CHEBI:30616"/>
        <dbReference type="ChEBI" id="CHEBI:33019"/>
        <dbReference type="ChEBI" id="CHEBI:58359"/>
        <dbReference type="ChEBI" id="CHEBI:78442"/>
        <dbReference type="ChEBI" id="CHEBI:78521"/>
        <dbReference type="ChEBI" id="CHEBI:456215"/>
        <dbReference type="EC" id="6.1.1.18"/>
    </reaction>
</comment>
<dbReference type="PANTHER" id="PTHR43097:SF5">
    <property type="entry name" value="GLUTAMATE--TRNA LIGASE"/>
    <property type="match status" value="1"/>
</dbReference>
<feature type="transmembrane region" description="Helical" evidence="12">
    <location>
        <begin position="191"/>
        <end position="211"/>
    </location>
</feature>
<dbReference type="Gene3D" id="1.10.1160.10">
    <property type="entry name" value="Glutamyl-trna Synthetase, Domain 2"/>
    <property type="match status" value="1"/>
</dbReference>
<sequence>MEYRPGDQRDGRRRRVLIEDTLESAPTSSRTKTTTARRRATTSGREMEGTDPTPITQKRLIDIIPTSYLTLTLLFLGGVAVIAALEAGYYYMPQIAPKTTDGAVATLDLDDEGSLGTWFSSATLGMASLVGLMVYWVRKQRADDYHGRYRIWLWASLTWLVMSIDEGASLHEGFKELMTLVTGQRIWGDGSLWWAGPYFLVLSVVGIRLLLDMRPAKMPIVTLLLAGACYAVGVVAQLGLIFPEALAKAIMIEEGAEMAGHLLLLFCMLVSARYMILDAQGLLPERRKRRKKVKAEDEDSDEAPARKKKARGEVHKSHPTPPEPEGDHRKDKRSRRQEAQAAKAVVEAEPEPDEDSDEEQPGRKLTRAERKALRRQRRQQRQALLDEPAVAPTYELVLETVRTRFAPSPTGYLHIGGVRTALFCWLFARHHGGQFVLRIDDTDKQRNVDEALGPILHGLKWLGIDWDEGPEVDGPLGPYYQSQRQDHYQAAVDKLLADGHAYYDFARTEEIAAEREAAQARKESFIYSRKWMAETPEDKARFEAEGREAVVRLKIPREGTLVIDDLVRGRVEFAWASEQDHVIQRTDGSCLYHLASVVDDHAFEITHVVRAEEHLSNTPRQIFIAQGLGYELPQYAHLPYVAEPGSKTKLSKRKLSKYLKNKDFAALMEHGKHIADAIGLDMPEELFNPVVIDFYEQVGFLPEAIVNYLLLLGWSLDDHTEEFSREEMIRDFSLERVNKSPASFDPVKLTAFQQRYFDRLSEEQKVEAVWPYAKGAGFVQDGDDAGREKVGRIVTASGDRIQVAGDIVDYGTFFKSAEELEYDEAAFEKRIRKPDDAPRLLGELREQLASLEPFDTESLEKQLHAFVEAQNIKIGNVIHALRVATTGQAVGFGMFDTLAILGRQTEPTRSLNFVQEIIAEDNRTGRFDKRVHTRFPPEPNGLLHIGHAKSICLNFGLAAQHEGGKCNLRFDDTNPTKEEAHYVQAIKEDVRWLGFDWEDREYYASDYFEQLYDWAVQMIEGGKAFVCDLNGEQMREYRGTLTEPGTNSPFRDRTVEENLDLFKRMKAGEFPDGSRTLRAKVDMASKNLNLRDPVMYRIMHAHHHRTGDKWCIYPMYDFTHGQSDSIEKITHSICTLEFENHRPLYDWYLDTLGIYHPQQIEFARLNLTYTVMSKRKLLQLVNDKDVSGWDDPRMPTICGLRRRGYTPEAIREFCRHIGVSKFNSTIDVTVLENCLRTDLNRTANRVMAVLKPLKVVIENYPEGEVEELEAVNNPEDESAGTRKIPFSREIYIEQDDFMEDAPKKFFRLAPGREVRLRYAFFIKCVDVVKDEKTGEVTELRCTYDPETRGGQAPDGRKVKGTIHWVSAPHAVSAEVRVYDHLFRTPNPDDVPEGKDFKVNLNPDSLELLSGCKLEPSLGEATAGDRFQFERLGYFCVDAVDSKPKSPVFNRTVTLRDTWAKVQKQEQGGGKKK</sequence>
<dbReference type="Gene3D" id="2.40.240.10">
    <property type="entry name" value="Ribosomal Protein L25, Chain P"/>
    <property type="match status" value="2"/>
</dbReference>
<keyword evidence="8" id="KW-0030">Aminoacyl-tRNA synthetase</keyword>
<feature type="transmembrane region" description="Helical" evidence="12">
    <location>
        <begin position="149"/>
        <end position="171"/>
    </location>
</feature>
<evidence type="ECO:0000256" key="9">
    <source>
        <dbReference type="ARBA" id="ARBA00030865"/>
    </source>
</evidence>
<keyword evidence="12" id="KW-0472">Membrane</keyword>
<dbReference type="EC" id="6.1.1.17" evidence="1"/>